<dbReference type="Pfam" id="PF13516">
    <property type="entry name" value="LRR_6"/>
    <property type="match status" value="5"/>
</dbReference>
<evidence type="ECO:0000313" key="2">
    <source>
        <dbReference type="Proteomes" id="UP000481153"/>
    </source>
</evidence>
<evidence type="ECO:0000313" key="1">
    <source>
        <dbReference type="EMBL" id="KAF0721754.1"/>
    </source>
</evidence>
<dbReference type="InterPro" id="IPR001611">
    <property type="entry name" value="Leu-rich_rpt"/>
</dbReference>
<dbReference type="Gene3D" id="3.80.10.10">
    <property type="entry name" value="Ribonuclease Inhibitor"/>
    <property type="match status" value="2"/>
</dbReference>
<dbReference type="SMART" id="SM00368">
    <property type="entry name" value="LRR_RI"/>
    <property type="match status" value="8"/>
</dbReference>
<dbReference type="Proteomes" id="UP000481153">
    <property type="component" value="Unassembled WGS sequence"/>
</dbReference>
<reference evidence="1 2" key="1">
    <citation type="submission" date="2019-07" db="EMBL/GenBank/DDBJ databases">
        <title>Genomics analysis of Aphanomyces spp. identifies a new class of oomycete effector associated with host adaptation.</title>
        <authorList>
            <person name="Gaulin E."/>
        </authorList>
    </citation>
    <scope>NUCLEOTIDE SEQUENCE [LARGE SCALE GENOMIC DNA]</scope>
    <source>
        <strain evidence="1 2">ATCC 201684</strain>
    </source>
</reference>
<dbReference type="SUPFAM" id="SSF52047">
    <property type="entry name" value="RNI-like"/>
    <property type="match status" value="1"/>
</dbReference>
<evidence type="ECO:0008006" key="3">
    <source>
        <dbReference type="Google" id="ProtNLM"/>
    </source>
</evidence>
<accession>A0A6G0W419</accession>
<dbReference type="AlphaFoldDB" id="A0A6G0W419"/>
<dbReference type="InterPro" id="IPR052394">
    <property type="entry name" value="LRR-containing"/>
</dbReference>
<name>A0A6G0W419_9STRA</name>
<dbReference type="PANTHER" id="PTHR24114">
    <property type="entry name" value="LEUCINE RICH REPEAT FAMILY PROTEIN"/>
    <property type="match status" value="1"/>
</dbReference>
<comment type="caution">
    <text evidence="1">The sequence shown here is derived from an EMBL/GenBank/DDBJ whole genome shotgun (WGS) entry which is preliminary data.</text>
</comment>
<dbReference type="VEuPathDB" id="FungiDB:AeMF1_020440"/>
<organism evidence="1 2">
    <name type="scientific">Aphanomyces euteiches</name>
    <dbReference type="NCBI Taxonomy" id="100861"/>
    <lineage>
        <taxon>Eukaryota</taxon>
        <taxon>Sar</taxon>
        <taxon>Stramenopiles</taxon>
        <taxon>Oomycota</taxon>
        <taxon>Saprolegniomycetes</taxon>
        <taxon>Saprolegniales</taxon>
        <taxon>Verrucalvaceae</taxon>
        <taxon>Aphanomyces</taxon>
    </lineage>
</organism>
<dbReference type="EMBL" id="VJMJ01000367">
    <property type="protein sequence ID" value="KAF0721754.1"/>
    <property type="molecule type" value="Genomic_DNA"/>
</dbReference>
<dbReference type="InterPro" id="IPR032675">
    <property type="entry name" value="LRR_dom_sf"/>
</dbReference>
<gene>
    <name evidence="1" type="ORF">Ae201684_018932</name>
</gene>
<protein>
    <recommendedName>
        <fullName evidence="3">DUF4476 domain-containing protein</fullName>
    </recommendedName>
</protein>
<keyword evidence="2" id="KW-1185">Reference proteome</keyword>
<proteinExistence type="predicted"/>
<dbReference type="PANTHER" id="PTHR24114:SF2">
    <property type="entry name" value="F-BOX DOMAIN-CONTAINING PROTEIN-RELATED"/>
    <property type="match status" value="1"/>
</dbReference>
<sequence>MRSGKHDKVRNLPSMEEHAASVAQLYTKHTLNHKTKLGLACLAKLQPIFSKHAQKAKDKAAITAATASATMTAAAQASPQTMQDFHLPLDQQPVRVLSKLKAQDVPLTTLETTDHTWHAIVDDMAKFMYPSLNLEGHDLTNNLENVVKETNRLRWQRAPQFQNPVDATAVLHHQRLTDAEQHKLNFDHKLQVAEKMLRLAFVSPSGDVDEMEYDGATRRRKAQHHRTACQAMPSFYPLHDDNDENAAVVVSASITRTLPTRTKLKALQSQTSEAAKTLHYADKRHMLSKWSQLQVSRTHDVPRRTSPPPELSPRTLYFEACTDASLLPEPLLSRLTPDRALNLGHFGLGDTKTIVLAKSLAQLPNLFALDLTDNRLSHQGISSIVQHLRGRHELQAVNLSENELGDHGGCIRNVADFLAAVPHLTHLDLSHTNLTDAFDALAAAFAVHGHLVSVNLSNNDIGDVGGQLLGTTLAASTCAIRDLDLSWNHICQAGAIAIGRALHTNACVHTLNLSMNQFGDAGAHEIAAALLVNRTLQRLDLSRNNLTGSAAVTLSYCIRHNPTLQHLGLLHNAFGSTGTKALLRSVARGIACDVSLSHSQDTASIADAVFDPFFPAAQSPFELRLDTSPYDYVLACELVHAAVARRCELFDMTFTTLTPPDNRVGIVHDLDLIDDRLIERTSRRPFELHRRNSGILRVSARYIPWPIQESTDVTTNGLVNMIKVIKDRISTREMCAMLEVATSDMFLSMDRVGLFVEYLGGSMDVVDIVARILHCVVDGTQLLSFVLENLTSREQNRLMASHGVVVLQFNPFNPTGKWSLDLSDPIHRKLALWFSMINRDEAITSQRLVHQRGNTSQRGTFANFRNERFNGTTFEWTDRFFDMLPRKGMLEFDYVSTTRPEDGNETAQKSHVMSEAEVNELLETIGAELWTEYVPQHKRLDLKRQVVLLQHGLSGVYVTVDHVRMLMQYFPKSTDNLRLKAVLAAHRSIVDMEHFDLVYEKLVPNDRKAMFTILGYMNTLNPLHVDMDYELAMHHVDHRALVKTLVEMIAADPLDLIKLDDESIQDGWSIYSMFSPSSLPTTGRMGFRYITRANKVGNELFESRRNTFHAFLFAGRLRQDTPPPHDNSL</sequence>